<dbReference type="AlphaFoldDB" id="A0AAV7QR95"/>
<sequence length="141" mass="16039">MTPFEPYPLAVVRIKGTLVTAKRNEETVTRNIFWFKQYNYEEKALEETTLRDDVKEEPEEFVMPEVRGDICPLVGAHCSPETRQGVEAAGAGELNQEVGMRGSEKIPEVVVPEPSLKRGGDRYNLRPRITTPRKLKDYACE</sequence>
<proteinExistence type="predicted"/>
<accession>A0AAV7QR95</accession>
<dbReference type="Proteomes" id="UP001066276">
    <property type="component" value="Chromosome 6"/>
</dbReference>
<gene>
    <name evidence="1" type="ORF">NDU88_008640</name>
</gene>
<evidence type="ECO:0000313" key="2">
    <source>
        <dbReference type="Proteomes" id="UP001066276"/>
    </source>
</evidence>
<evidence type="ECO:0000313" key="1">
    <source>
        <dbReference type="EMBL" id="KAJ1142314.1"/>
    </source>
</evidence>
<reference evidence="1" key="1">
    <citation type="journal article" date="2022" name="bioRxiv">
        <title>Sequencing and chromosome-scale assembly of the giantPleurodeles waltlgenome.</title>
        <authorList>
            <person name="Brown T."/>
            <person name="Elewa A."/>
            <person name="Iarovenko S."/>
            <person name="Subramanian E."/>
            <person name="Araus A.J."/>
            <person name="Petzold A."/>
            <person name="Susuki M."/>
            <person name="Suzuki K.-i.T."/>
            <person name="Hayashi T."/>
            <person name="Toyoda A."/>
            <person name="Oliveira C."/>
            <person name="Osipova E."/>
            <person name="Leigh N.D."/>
            <person name="Simon A."/>
            <person name="Yun M.H."/>
        </authorList>
    </citation>
    <scope>NUCLEOTIDE SEQUENCE</scope>
    <source>
        <strain evidence="1">20211129_DDA</strain>
        <tissue evidence="1">Liver</tissue>
    </source>
</reference>
<comment type="caution">
    <text evidence="1">The sequence shown here is derived from an EMBL/GenBank/DDBJ whole genome shotgun (WGS) entry which is preliminary data.</text>
</comment>
<keyword evidence="2" id="KW-1185">Reference proteome</keyword>
<dbReference type="EMBL" id="JANPWB010000010">
    <property type="protein sequence ID" value="KAJ1142314.1"/>
    <property type="molecule type" value="Genomic_DNA"/>
</dbReference>
<protein>
    <submittedName>
        <fullName evidence="1">Uncharacterized protein</fullName>
    </submittedName>
</protein>
<organism evidence="1 2">
    <name type="scientific">Pleurodeles waltl</name>
    <name type="common">Iberian ribbed newt</name>
    <dbReference type="NCBI Taxonomy" id="8319"/>
    <lineage>
        <taxon>Eukaryota</taxon>
        <taxon>Metazoa</taxon>
        <taxon>Chordata</taxon>
        <taxon>Craniata</taxon>
        <taxon>Vertebrata</taxon>
        <taxon>Euteleostomi</taxon>
        <taxon>Amphibia</taxon>
        <taxon>Batrachia</taxon>
        <taxon>Caudata</taxon>
        <taxon>Salamandroidea</taxon>
        <taxon>Salamandridae</taxon>
        <taxon>Pleurodelinae</taxon>
        <taxon>Pleurodeles</taxon>
    </lineage>
</organism>
<name>A0AAV7QR95_PLEWA</name>